<dbReference type="SUPFAM" id="SSF46689">
    <property type="entry name" value="Homeodomain-like"/>
    <property type="match status" value="1"/>
</dbReference>
<dbReference type="SMART" id="SM00342">
    <property type="entry name" value="HTH_ARAC"/>
    <property type="match status" value="1"/>
</dbReference>
<evidence type="ECO:0000256" key="3">
    <source>
        <dbReference type="ARBA" id="ARBA00023163"/>
    </source>
</evidence>
<gene>
    <name evidence="5" type="ORF">SPIRO4BDMA_40221</name>
</gene>
<dbReference type="AlphaFoldDB" id="A0A3P3XMY4"/>
<evidence type="ECO:0000313" key="5">
    <source>
        <dbReference type="EMBL" id="SLM17652.1"/>
    </source>
</evidence>
<dbReference type="Gene3D" id="3.40.50.2300">
    <property type="match status" value="2"/>
</dbReference>
<dbReference type="InterPro" id="IPR046335">
    <property type="entry name" value="LacI/GalR-like_sensor"/>
</dbReference>
<sequence length="1121" mass="124287">MQAHFPRIAFLLASLHTGSARGLWPELIAAAQSHRCILFVLPGGRLNAVPGFEHMRNGVYRYARSPNIDSALCWASTLSGYATEATVEQFLLDTVNVPLVTFGLKIGEHPFVGIDAYSGMKALIKHFIRAHRKRRIAFIAGPRQHSSAEERYRAYCDALNEAHIAYDSSLVCLDIPWTEGRRAALQLLDERGLVPGKDFDALCAASDLLAFEAGLVLRERGMEIPFDIPIGGFNDSEESRIFSPPLTTVHMPFSHQALCALRLLSEMRKGTPPADMSLKTKLIIRSSCGCMLNSVRKAGRSRTWADLSPDLIEAFKASLSVRQDRSFLVLLARMLDANIGVRGEVRGLQNTLSALRVEFLKRAGSSGEAERTETLIHQGMVAVCLAEERKYEYRLWKEKQDEQKLNLFNQELLCAKDMESIISAAAAHLPELGIASAYLMTRDKQGALMFRGGFRQEKEHFPVEIVRPRRSCEIVPQGCFLPDRMMPAEPGAYFVLPLFFESTDLGHLVVQAIDIDPSLYEEIRSILSSALRGIMLFEEGDEARKRAERAEKSKSDIVAVISRELRNSIDTFNASAESDTSGRVVSGLEVSGLQVSRLKELVRYLLDLSQAKSDVVLAKAALFDPYAFCVAWARGQCADSTYGLKIECAEPPSMYPALYGDTEQLARILSILARLFAEMYQTAELKLSIAVLTRGCALTLSLPSVLSSRGDIPDLPKIEKDIRLELARQISILHGGQIHFAKEKDGVSVTLCLPYPSMNGAIRNISDDSKVVCFIGPDQSVIESAFSLSADESFQVLPYNAVFNQEISKVQRMFLYLDPASIDHESSAALAFILDQDVFQRAECYIALHASSEGAYPMLRQSADAAGFLRSVLLSDSPSAILMIGSETALHPGMVHIQHLTQEAGIRLVACASPAAAEAALNRWHPVLFLALEPKLETQGYGPLLRRFPTVPLIAASRSFEAKEEWTSVLERPHTIFCNTGEVFSGLLTNLVQRSMEGQNFLPSPTACIVAKCIFFINKTYAEQLSRWKLASLLNTSEDYLSRIFHKQMGVSLWEYLARLRVVNAIDMLRSTGASLAEIADRTGFKDEAYFCRVFKKMTGATPGSFRIESFAEVRKVQESD</sequence>
<dbReference type="PROSITE" id="PS01124">
    <property type="entry name" value="HTH_ARAC_FAMILY_2"/>
    <property type="match status" value="1"/>
</dbReference>
<keyword evidence="3" id="KW-0804">Transcription</keyword>
<feature type="domain" description="HTH araC/xylS-type" evidence="4">
    <location>
        <begin position="1011"/>
        <end position="1109"/>
    </location>
</feature>
<dbReference type="PRINTS" id="PR00032">
    <property type="entry name" value="HTHARAC"/>
</dbReference>
<dbReference type="InterPro" id="IPR018062">
    <property type="entry name" value="HTH_AraC-typ_CS"/>
</dbReference>
<accession>A0A3P3XMY4</accession>
<proteinExistence type="predicted"/>
<name>A0A3P3XMY4_9SPIR</name>
<dbReference type="InterPro" id="IPR009057">
    <property type="entry name" value="Homeodomain-like_sf"/>
</dbReference>
<organism evidence="5">
    <name type="scientific">uncultured spirochete</name>
    <dbReference type="NCBI Taxonomy" id="156406"/>
    <lineage>
        <taxon>Bacteria</taxon>
        <taxon>Pseudomonadati</taxon>
        <taxon>Spirochaetota</taxon>
        <taxon>Spirochaetia</taxon>
        <taxon>Spirochaetales</taxon>
        <taxon>environmental samples</taxon>
    </lineage>
</organism>
<protein>
    <recommendedName>
        <fullName evidence="4">HTH araC/xylS-type domain-containing protein</fullName>
    </recommendedName>
</protein>
<evidence type="ECO:0000256" key="1">
    <source>
        <dbReference type="ARBA" id="ARBA00023015"/>
    </source>
</evidence>
<dbReference type="InterPro" id="IPR020449">
    <property type="entry name" value="Tscrpt_reg_AraC-type_HTH"/>
</dbReference>
<dbReference type="GO" id="GO:0000976">
    <property type="term" value="F:transcription cis-regulatory region binding"/>
    <property type="evidence" value="ECO:0007669"/>
    <property type="project" value="TreeGrafter"/>
</dbReference>
<dbReference type="Pfam" id="PF13377">
    <property type="entry name" value="Peripla_BP_3"/>
    <property type="match status" value="1"/>
</dbReference>
<dbReference type="CDD" id="cd06267">
    <property type="entry name" value="PBP1_LacI_sugar_binding-like"/>
    <property type="match status" value="1"/>
</dbReference>
<reference evidence="5" key="1">
    <citation type="submission" date="2017-02" db="EMBL/GenBank/DDBJ databases">
        <authorList>
            <person name="Regsiter A."/>
            <person name="William W."/>
        </authorList>
    </citation>
    <scope>NUCLEOTIDE SEQUENCE</scope>
    <source>
        <strain evidence="5">BdmA 4</strain>
    </source>
</reference>
<dbReference type="SUPFAM" id="SSF53822">
    <property type="entry name" value="Periplasmic binding protein-like I"/>
    <property type="match status" value="1"/>
</dbReference>
<dbReference type="PANTHER" id="PTHR30146:SF109">
    <property type="entry name" value="HTH-TYPE TRANSCRIPTIONAL REGULATOR GALS"/>
    <property type="match status" value="1"/>
</dbReference>
<dbReference type="InterPro" id="IPR018060">
    <property type="entry name" value="HTH_AraC"/>
</dbReference>
<evidence type="ECO:0000259" key="4">
    <source>
        <dbReference type="PROSITE" id="PS01124"/>
    </source>
</evidence>
<dbReference type="GO" id="GO:0003700">
    <property type="term" value="F:DNA-binding transcription factor activity"/>
    <property type="evidence" value="ECO:0007669"/>
    <property type="project" value="InterPro"/>
</dbReference>
<evidence type="ECO:0000256" key="2">
    <source>
        <dbReference type="ARBA" id="ARBA00023125"/>
    </source>
</evidence>
<dbReference type="Pfam" id="PF12833">
    <property type="entry name" value="HTH_18"/>
    <property type="match status" value="1"/>
</dbReference>
<keyword evidence="1" id="KW-0805">Transcription regulation</keyword>
<dbReference type="InterPro" id="IPR028082">
    <property type="entry name" value="Peripla_BP_I"/>
</dbReference>
<dbReference type="PANTHER" id="PTHR30146">
    <property type="entry name" value="LACI-RELATED TRANSCRIPTIONAL REPRESSOR"/>
    <property type="match status" value="1"/>
</dbReference>
<keyword evidence="2" id="KW-0238">DNA-binding</keyword>
<dbReference type="Gene3D" id="1.10.10.60">
    <property type="entry name" value="Homeodomain-like"/>
    <property type="match status" value="2"/>
</dbReference>
<dbReference type="PROSITE" id="PS00041">
    <property type="entry name" value="HTH_ARAC_FAMILY_1"/>
    <property type="match status" value="1"/>
</dbReference>
<dbReference type="EMBL" id="FWDO01000004">
    <property type="protein sequence ID" value="SLM17652.1"/>
    <property type="molecule type" value="Genomic_DNA"/>
</dbReference>